<organism evidence="2">
    <name type="scientific">Zea mays</name>
    <name type="common">Maize</name>
    <dbReference type="NCBI Taxonomy" id="4577"/>
    <lineage>
        <taxon>Eukaryota</taxon>
        <taxon>Viridiplantae</taxon>
        <taxon>Streptophyta</taxon>
        <taxon>Embryophyta</taxon>
        <taxon>Tracheophyta</taxon>
        <taxon>Spermatophyta</taxon>
        <taxon>Magnoliopsida</taxon>
        <taxon>Liliopsida</taxon>
        <taxon>Poales</taxon>
        <taxon>Poaceae</taxon>
        <taxon>PACMAD clade</taxon>
        <taxon>Panicoideae</taxon>
        <taxon>Andropogonodae</taxon>
        <taxon>Andropogoneae</taxon>
        <taxon>Tripsacinae</taxon>
        <taxon>Zea</taxon>
    </lineage>
</organism>
<dbReference type="HOGENOM" id="CLU_1456480_0_0_1"/>
<accession>C4J3I2</accession>
<dbReference type="AlphaFoldDB" id="C4J3I2"/>
<proteinExistence type="evidence at transcript level"/>
<keyword evidence="1" id="KW-0812">Transmembrane</keyword>
<reference evidence="2" key="2">
    <citation type="submission" date="2012-06" db="EMBL/GenBank/DDBJ databases">
        <authorList>
            <person name="Yu Y."/>
            <person name="Currie J."/>
            <person name="Lomeli R."/>
            <person name="Angelova A."/>
            <person name="Collura K."/>
            <person name="Wissotski M."/>
            <person name="Campos D."/>
            <person name="Kudrna D."/>
            <person name="Golser W."/>
            <person name="Ashely E."/>
            <person name="Descour A."/>
            <person name="Fernandes J."/>
            <person name="Soderlund C."/>
            <person name="Walbot V."/>
        </authorList>
    </citation>
    <scope>NUCLEOTIDE SEQUENCE</scope>
    <source>
        <strain evidence="2">B73</strain>
    </source>
</reference>
<sequence>MMMPSEYTSDRGVSSPVDRNSGSMYAKVPFGVVVLCSFVVATGMVVVVVDWLIISRRQMPKSPSLLTRLASSRMLPGLRSPCTTGCGLFEWRKMSAEHISQMILVRTCHVSGGVSLVHASRSSRLPLGRYSYTRPSASRHAPISVTRFGCRTLPRTATSWLNSDGPCMLSGSSSFTATAVLRRKPL</sequence>
<evidence type="ECO:0000256" key="1">
    <source>
        <dbReference type="SAM" id="Phobius"/>
    </source>
</evidence>
<keyword evidence="1" id="KW-0472">Membrane</keyword>
<name>C4J3I2_MAIZE</name>
<protein>
    <submittedName>
        <fullName evidence="2">Uncharacterized protein</fullName>
    </submittedName>
</protein>
<dbReference type="ExpressionAtlas" id="C4J3I2">
    <property type="expression patterns" value="baseline and differential"/>
</dbReference>
<dbReference type="EMBL" id="BT085379">
    <property type="protein sequence ID" value="ACR35732.1"/>
    <property type="molecule type" value="mRNA"/>
</dbReference>
<evidence type="ECO:0000313" key="2">
    <source>
        <dbReference type="EMBL" id="ACR35732.1"/>
    </source>
</evidence>
<keyword evidence="1" id="KW-1133">Transmembrane helix</keyword>
<feature type="transmembrane region" description="Helical" evidence="1">
    <location>
        <begin position="30"/>
        <end position="54"/>
    </location>
</feature>
<reference evidence="2" key="1">
    <citation type="journal article" date="2009" name="PLoS Genet.">
        <title>Sequencing, mapping, and analysis of 27,455 maize full-length cDNAs.</title>
        <authorList>
            <person name="Soderlund C."/>
            <person name="Descour A."/>
            <person name="Kudrna D."/>
            <person name="Bomhoff M."/>
            <person name="Boyd L."/>
            <person name="Currie J."/>
            <person name="Angelova A."/>
            <person name="Collura K."/>
            <person name="Wissotski M."/>
            <person name="Ashley E."/>
            <person name="Morrow D."/>
            <person name="Fernandes J."/>
            <person name="Walbot V."/>
            <person name="Yu Y."/>
        </authorList>
    </citation>
    <scope>NUCLEOTIDE SEQUENCE</scope>
    <source>
        <strain evidence="2">B73</strain>
    </source>
</reference>